<dbReference type="Bgee" id="ENSMFAG00000043887">
    <property type="expression patterns" value="Expressed in multicellular organism"/>
</dbReference>
<evidence type="ECO:0000256" key="2">
    <source>
        <dbReference type="ARBA" id="ARBA00024195"/>
    </source>
</evidence>
<dbReference type="Proteomes" id="UP000233100">
    <property type="component" value="Chromosome 20"/>
</dbReference>
<dbReference type="GO" id="GO:0006508">
    <property type="term" value="P:proteolysis"/>
    <property type="evidence" value="ECO:0007669"/>
    <property type="project" value="InterPro"/>
</dbReference>
<dbReference type="Ensembl" id="ENSMFAT00000099636.1">
    <property type="protein sequence ID" value="ENSMFAP00000053863.1"/>
    <property type="gene ID" value="ENSMFAG00000043887.2"/>
</dbReference>
<reference evidence="5" key="2">
    <citation type="submission" date="2025-08" db="UniProtKB">
        <authorList>
            <consortium name="Ensembl"/>
        </authorList>
    </citation>
    <scope>IDENTIFICATION</scope>
</reference>
<organism evidence="5 6">
    <name type="scientific">Macaca fascicularis</name>
    <name type="common">Crab-eating macaque</name>
    <name type="synonym">Cynomolgus monkey</name>
    <dbReference type="NCBI Taxonomy" id="9541"/>
    <lineage>
        <taxon>Eukaryota</taxon>
        <taxon>Metazoa</taxon>
        <taxon>Chordata</taxon>
        <taxon>Craniata</taxon>
        <taxon>Vertebrata</taxon>
        <taxon>Euteleostomi</taxon>
        <taxon>Mammalia</taxon>
        <taxon>Eutheria</taxon>
        <taxon>Euarchontoglires</taxon>
        <taxon>Primates</taxon>
        <taxon>Haplorrhini</taxon>
        <taxon>Catarrhini</taxon>
        <taxon>Cercopithecidae</taxon>
        <taxon>Cercopithecinae</taxon>
        <taxon>Macaca</taxon>
    </lineage>
</organism>
<dbReference type="InterPro" id="IPR009003">
    <property type="entry name" value="Peptidase_S1_PA"/>
</dbReference>
<evidence type="ECO:0000313" key="6">
    <source>
        <dbReference type="Proteomes" id="UP000233100"/>
    </source>
</evidence>
<dbReference type="InterPro" id="IPR051487">
    <property type="entry name" value="Ser/Thr_Proteases_Immune/Dev"/>
</dbReference>
<proteinExistence type="inferred from homology"/>
<feature type="domain" description="Peptidase S1" evidence="4">
    <location>
        <begin position="181"/>
        <end position="411"/>
    </location>
</feature>
<feature type="compositionally biased region" description="Pro residues" evidence="3">
    <location>
        <begin position="152"/>
        <end position="165"/>
    </location>
</feature>
<dbReference type="Pfam" id="PF00089">
    <property type="entry name" value="Trypsin"/>
    <property type="match status" value="1"/>
</dbReference>
<accession>A0A7N9ID08</accession>
<evidence type="ECO:0000313" key="5">
    <source>
        <dbReference type="Ensembl" id="ENSMFAP00000053863.1"/>
    </source>
</evidence>
<evidence type="ECO:0000256" key="1">
    <source>
        <dbReference type="ARBA" id="ARBA00023157"/>
    </source>
</evidence>
<protein>
    <recommendedName>
        <fullName evidence="4">Peptidase S1 domain-containing protein</fullName>
    </recommendedName>
</protein>
<evidence type="ECO:0000259" key="4">
    <source>
        <dbReference type="PROSITE" id="PS50240"/>
    </source>
</evidence>
<dbReference type="GO" id="GO:0004252">
    <property type="term" value="F:serine-type endopeptidase activity"/>
    <property type="evidence" value="ECO:0007669"/>
    <property type="project" value="InterPro"/>
</dbReference>
<comment type="similarity">
    <text evidence="2">Belongs to the peptidase S1 family. CLIP subfamily.</text>
</comment>
<keyword evidence="1" id="KW-1015">Disulfide bond</keyword>
<reference evidence="5" key="3">
    <citation type="submission" date="2025-09" db="UniProtKB">
        <authorList>
            <consortium name="Ensembl"/>
        </authorList>
    </citation>
    <scope>IDENTIFICATION</scope>
</reference>
<dbReference type="SMART" id="SM00020">
    <property type="entry name" value="Tryp_SPc"/>
    <property type="match status" value="1"/>
</dbReference>
<sequence length="411" mass="43585">QAELRASSAQPSARPAWQPHTQRASGWQGHVLHGGPGSESPTSSISGWEGTAPLLHAVLIWKDKWGGESEGTASGQGKSPLSDTLTSASPGAEWPSLRLRAPRPRPPHASSILHPTICSPQPCPVSPGQAHDAPPCSPDAEPAAAGAARPGEPGPRGPCPRPGPPASGHRRGAGGLQEQVALAGEPETPRPVLDALLWGLPHPPPVGADHGTLAWDRESPGAWWGGRGPDVCPGSRVLLEAAQGPEWEPPLARDVKDLADLRVQLREQHLYYQDQLLPVSRIIVHPQFYAVQIGADIALLELEEPVNVSSHVHTVTLPPALETFPPGTLCWVTGWGDVDNDVRLPPPYPLKEVEVPIVENQLCDAEYHTGLHTGDSFRIVRDDMLCAGGSTTPARWVLASPTPDPRSLASG</sequence>
<dbReference type="AlphaFoldDB" id="A0A7N9ID08"/>
<evidence type="ECO:0000256" key="3">
    <source>
        <dbReference type="SAM" id="MobiDB-lite"/>
    </source>
</evidence>
<name>A0A7N9ID08_MACFA</name>
<dbReference type="PANTHER" id="PTHR24256">
    <property type="entry name" value="TRYPTASE-RELATED"/>
    <property type="match status" value="1"/>
</dbReference>
<feature type="compositionally biased region" description="Polar residues" evidence="3">
    <location>
        <begin position="71"/>
        <end position="89"/>
    </location>
</feature>
<feature type="region of interest" description="Disordered" evidence="3">
    <location>
        <begin position="66"/>
        <end position="174"/>
    </location>
</feature>
<dbReference type="GeneTree" id="ENSGT00940000165532"/>
<dbReference type="Gene3D" id="2.40.10.10">
    <property type="entry name" value="Trypsin-like serine proteases"/>
    <property type="match status" value="2"/>
</dbReference>
<dbReference type="PROSITE" id="PS50240">
    <property type="entry name" value="TRYPSIN_DOM"/>
    <property type="match status" value="1"/>
</dbReference>
<keyword evidence="6" id="KW-1185">Reference proteome</keyword>
<dbReference type="InterPro" id="IPR043504">
    <property type="entry name" value="Peptidase_S1_PA_chymotrypsin"/>
</dbReference>
<reference evidence="5 6" key="1">
    <citation type="submission" date="2013-03" db="EMBL/GenBank/DDBJ databases">
        <authorList>
            <person name="Warren W."/>
            <person name="Wilson R.K."/>
        </authorList>
    </citation>
    <scope>NUCLEOTIDE SEQUENCE</scope>
</reference>
<feature type="region of interest" description="Disordered" evidence="3">
    <location>
        <begin position="1"/>
        <end position="49"/>
    </location>
</feature>
<feature type="compositionally biased region" description="Low complexity" evidence="3">
    <location>
        <begin position="140"/>
        <end position="151"/>
    </location>
</feature>
<feature type="compositionally biased region" description="Low complexity" evidence="3">
    <location>
        <begin position="1"/>
        <end position="19"/>
    </location>
</feature>
<dbReference type="InterPro" id="IPR001254">
    <property type="entry name" value="Trypsin_dom"/>
</dbReference>
<dbReference type="SUPFAM" id="SSF50494">
    <property type="entry name" value="Trypsin-like serine proteases"/>
    <property type="match status" value="1"/>
</dbReference>